<dbReference type="InterPro" id="IPR014710">
    <property type="entry name" value="RmlC-like_jellyroll"/>
</dbReference>
<accession>A0A318KIJ9</accession>
<dbReference type="Gene3D" id="2.60.120.10">
    <property type="entry name" value="Jelly Rolls"/>
    <property type="match status" value="1"/>
</dbReference>
<gene>
    <name evidence="2" type="ORF">DFR34_13620</name>
</gene>
<proteinExistence type="predicted"/>
<dbReference type="AlphaFoldDB" id="A0A318KIJ9"/>
<organism evidence="2 3">
    <name type="scientific">Rivihabitans pingtungensis</name>
    <dbReference type="NCBI Taxonomy" id="1054498"/>
    <lineage>
        <taxon>Bacteria</taxon>
        <taxon>Pseudomonadati</taxon>
        <taxon>Pseudomonadota</taxon>
        <taxon>Betaproteobacteria</taxon>
        <taxon>Neisseriales</taxon>
        <taxon>Aquaspirillaceae</taxon>
        <taxon>Rivihabitans</taxon>
    </lineage>
</organism>
<evidence type="ECO:0000259" key="1">
    <source>
        <dbReference type="Pfam" id="PF07883"/>
    </source>
</evidence>
<reference evidence="2 3" key="1">
    <citation type="submission" date="2018-05" db="EMBL/GenBank/DDBJ databases">
        <title>Genomic Encyclopedia of Type Strains, Phase IV (KMG-IV): sequencing the most valuable type-strain genomes for metagenomic binning, comparative biology and taxonomic classification.</title>
        <authorList>
            <person name="Goeker M."/>
        </authorList>
    </citation>
    <scope>NUCLEOTIDE SEQUENCE [LARGE SCALE GENOMIC DNA]</scope>
    <source>
        <strain evidence="2 3">DSM 29661</strain>
    </source>
</reference>
<name>A0A318KIJ9_9NEIS</name>
<dbReference type="SUPFAM" id="SSF51182">
    <property type="entry name" value="RmlC-like cupins"/>
    <property type="match status" value="1"/>
</dbReference>
<dbReference type="Proteomes" id="UP000247555">
    <property type="component" value="Unassembled WGS sequence"/>
</dbReference>
<keyword evidence="3" id="KW-1185">Reference proteome</keyword>
<dbReference type="InterPro" id="IPR013096">
    <property type="entry name" value="Cupin_2"/>
</dbReference>
<feature type="domain" description="Cupin type-2" evidence="1">
    <location>
        <begin position="130"/>
        <end position="193"/>
    </location>
</feature>
<dbReference type="InterPro" id="IPR011051">
    <property type="entry name" value="RmlC_Cupin_sf"/>
</dbReference>
<sequence length="204" mass="22349">MPYVSRAGARQGRLDVLASFEDGSVLAIEIDRANKRASVHKLQLARQRLLALALWIRWRGVAMAPPAGIQLLDLSAGGARPDVLERPTMFPTARTLLHALPDARLAEVFDTLAAAGPVRIERIVSHGQASPEDFWYDQAQAEWVMVVQGAARLAFADGEVALAAGDWLTIPAHCRHRVAWTAPDQDTVWLAVFYDEAGEQHAGR</sequence>
<dbReference type="Pfam" id="PF07883">
    <property type="entry name" value="Cupin_2"/>
    <property type="match status" value="1"/>
</dbReference>
<dbReference type="CDD" id="cd06981">
    <property type="entry name" value="cupin_reut_a1446"/>
    <property type="match status" value="1"/>
</dbReference>
<comment type="caution">
    <text evidence="2">The sequence shown here is derived from an EMBL/GenBank/DDBJ whole genome shotgun (WGS) entry which is preliminary data.</text>
</comment>
<evidence type="ECO:0000313" key="3">
    <source>
        <dbReference type="Proteomes" id="UP000247555"/>
    </source>
</evidence>
<protein>
    <recommendedName>
        <fullName evidence="1">Cupin type-2 domain-containing protein</fullName>
    </recommendedName>
</protein>
<evidence type="ECO:0000313" key="2">
    <source>
        <dbReference type="EMBL" id="PXX73996.1"/>
    </source>
</evidence>
<dbReference type="EMBL" id="QJKI01000036">
    <property type="protein sequence ID" value="PXX73996.1"/>
    <property type="molecule type" value="Genomic_DNA"/>
</dbReference>